<reference evidence="1" key="2">
    <citation type="journal article" date="2015" name="Fish Shellfish Immunol.">
        <title>Early steps in the European eel (Anguilla anguilla)-Vibrio vulnificus interaction in the gills: Role of the RtxA13 toxin.</title>
        <authorList>
            <person name="Callol A."/>
            <person name="Pajuelo D."/>
            <person name="Ebbesson L."/>
            <person name="Teles M."/>
            <person name="MacKenzie S."/>
            <person name="Amaro C."/>
        </authorList>
    </citation>
    <scope>NUCLEOTIDE SEQUENCE</scope>
</reference>
<dbReference type="AlphaFoldDB" id="A0A0E9PZI9"/>
<name>A0A0E9PZI9_ANGAN</name>
<evidence type="ECO:0000313" key="1">
    <source>
        <dbReference type="EMBL" id="JAH09263.1"/>
    </source>
</evidence>
<dbReference type="EMBL" id="GBXM01099314">
    <property type="protein sequence ID" value="JAH09263.1"/>
    <property type="molecule type" value="Transcribed_RNA"/>
</dbReference>
<sequence>MSNIQIIAFIYLHRFLHHFMHFQHTAVHIFTVW</sequence>
<reference evidence="1" key="1">
    <citation type="submission" date="2014-11" db="EMBL/GenBank/DDBJ databases">
        <authorList>
            <person name="Amaro Gonzalez C."/>
        </authorList>
    </citation>
    <scope>NUCLEOTIDE SEQUENCE</scope>
</reference>
<organism evidence="1">
    <name type="scientific">Anguilla anguilla</name>
    <name type="common">European freshwater eel</name>
    <name type="synonym">Muraena anguilla</name>
    <dbReference type="NCBI Taxonomy" id="7936"/>
    <lineage>
        <taxon>Eukaryota</taxon>
        <taxon>Metazoa</taxon>
        <taxon>Chordata</taxon>
        <taxon>Craniata</taxon>
        <taxon>Vertebrata</taxon>
        <taxon>Euteleostomi</taxon>
        <taxon>Actinopterygii</taxon>
        <taxon>Neopterygii</taxon>
        <taxon>Teleostei</taxon>
        <taxon>Anguilliformes</taxon>
        <taxon>Anguillidae</taxon>
        <taxon>Anguilla</taxon>
    </lineage>
</organism>
<protein>
    <submittedName>
        <fullName evidence="1">Uncharacterized protein</fullName>
    </submittedName>
</protein>
<accession>A0A0E9PZI9</accession>
<proteinExistence type="predicted"/>